<sequence>MYCQRSSRQACEIWSAFKSGNILWSHQPIGKIFITRLTGWAGRCGAMLATYHQTDWMGRKVWSYVGHICHQTHFVQCCSIRRNISYMIFYINMSKFS</sequence>
<protein>
    <submittedName>
        <fullName evidence="1">Uncharacterized protein</fullName>
    </submittedName>
</protein>
<reference evidence="1" key="1">
    <citation type="journal article" date="2019" name="bioRxiv">
        <title>The Genome of the Zebra Mussel, Dreissena polymorpha: A Resource for Invasive Species Research.</title>
        <authorList>
            <person name="McCartney M.A."/>
            <person name="Auch B."/>
            <person name="Kono T."/>
            <person name="Mallez S."/>
            <person name="Zhang Y."/>
            <person name="Obille A."/>
            <person name="Becker A."/>
            <person name="Abrahante J.E."/>
            <person name="Garbe J."/>
            <person name="Badalamenti J.P."/>
            <person name="Herman A."/>
            <person name="Mangelson H."/>
            <person name="Liachko I."/>
            <person name="Sullivan S."/>
            <person name="Sone E.D."/>
            <person name="Koren S."/>
            <person name="Silverstein K.A.T."/>
            <person name="Beckman K.B."/>
            <person name="Gohl D.M."/>
        </authorList>
    </citation>
    <scope>NUCLEOTIDE SEQUENCE</scope>
    <source>
        <strain evidence="1">Duluth1</strain>
        <tissue evidence="1">Whole animal</tissue>
    </source>
</reference>
<reference evidence="1" key="2">
    <citation type="submission" date="2020-11" db="EMBL/GenBank/DDBJ databases">
        <authorList>
            <person name="McCartney M.A."/>
            <person name="Auch B."/>
            <person name="Kono T."/>
            <person name="Mallez S."/>
            <person name="Becker A."/>
            <person name="Gohl D.M."/>
            <person name="Silverstein K.A.T."/>
            <person name="Koren S."/>
            <person name="Bechman K.B."/>
            <person name="Herman A."/>
            <person name="Abrahante J.E."/>
            <person name="Garbe J."/>
        </authorList>
    </citation>
    <scope>NUCLEOTIDE SEQUENCE</scope>
    <source>
        <strain evidence="1">Duluth1</strain>
        <tissue evidence="1">Whole animal</tissue>
    </source>
</reference>
<dbReference type="Proteomes" id="UP000828390">
    <property type="component" value="Unassembled WGS sequence"/>
</dbReference>
<evidence type="ECO:0000313" key="1">
    <source>
        <dbReference type="EMBL" id="KAH3835123.1"/>
    </source>
</evidence>
<evidence type="ECO:0000313" key="2">
    <source>
        <dbReference type="Proteomes" id="UP000828390"/>
    </source>
</evidence>
<proteinExistence type="predicted"/>
<accession>A0A9D4QL05</accession>
<keyword evidence="2" id="KW-1185">Reference proteome</keyword>
<dbReference type="AlphaFoldDB" id="A0A9D4QL05"/>
<gene>
    <name evidence="1" type="ORF">DPMN_108467</name>
</gene>
<organism evidence="1 2">
    <name type="scientific">Dreissena polymorpha</name>
    <name type="common">Zebra mussel</name>
    <name type="synonym">Mytilus polymorpha</name>
    <dbReference type="NCBI Taxonomy" id="45954"/>
    <lineage>
        <taxon>Eukaryota</taxon>
        <taxon>Metazoa</taxon>
        <taxon>Spiralia</taxon>
        <taxon>Lophotrochozoa</taxon>
        <taxon>Mollusca</taxon>
        <taxon>Bivalvia</taxon>
        <taxon>Autobranchia</taxon>
        <taxon>Heteroconchia</taxon>
        <taxon>Euheterodonta</taxon>
        <taxon>Imparidentia</taxon>
        <taxon>Neoheterodontei</taxon>
        <taxon>Myida</taxon>
        <taxon>Dreissenoidea</taxon>
        <taxon>Dreissenidae</taxon>
        <taxon>Dreissena</taxon>
    </lineage>
</organism>
<dbReference type="EMBL" id="JAIWYP010000004">
    <property type="protein sequence ID" value="KAH3835123.1"/>
    <property type="molecule type" value="Genomic_DNA"/>
</dbReference>
<name>A0A9D4QL05_DREPO</name>
<comment type="caution">
    <text evidence="1">The sequence shown here is derived from an EMBL/GenBank/DDBJ whole genome shotgun (WGS) entry which is preliminary data.</text>
</comment>